<evidence type="ECO:0000313" key="2">
    <source>
        <dbReference type="EMBL" id="ABW18335.1"/>
    </source>
</evidence>
<evidence type="ECO:0000313" key="3">
    <source>
        <dbReference type="Proteomes" id="UP000000269"/>
    </source>
</evidence>
<dbReference type="EMBL" id="CP000853">
    <property type="protein sequence ID" value="ABW18335.1"/>
    <property type="molecule type" value="Genomic_DNA"/>
</dbReference>
<evidence type="ECO:0000259" key="1">
    <source>
        <dbReference type="Pfam" id="PF03413"/>
    </source>
</evidence>
<accession>A8MEK6</accession>
<protein>
    <submittedName>
        <fullName evidence="2">Propeptide PepSY amd peptidase M4</fullName>
    </submittedName>
</protein>
<dbReference type="Pfam" id="PF03413">
    <property type="entry name" value="PepSY"/>
    <property type="match status" value="2"/>
</dbReference>
<dbReference type="AlphaFoldDB" id="A8MEK6"/>
<keyword evidence="3" id="KW-1185">Reference proteome</keyword>
<dbReference type="Gene3D" id="3.10.450.40">
    <property type="match status" value="2"/>
</dbReference>
<name>A8MEK6_ALKOO</name>
<gene>
    <name evidence="2" type="ordered locus">Clos_0784</name>
</gene>
<dbReference type="eggNOG" id="COG3212">
    <property type="taxonomic scope" value="Bacteria"/>
</dbReference>
<dbReference type="Proteomes" id="UP000000269">
    <property type="component" value="Chromosome"/>
</dbReference>
<feature type="domain" description="PepSY" evidence="1">
    <location>
        <begin position="95"/>
        <end position="154"/>
    </location>
</feature>
<sequence>MKKTKKTIVILLAGILLSTGMGGLPKLDAYGQSTMRNQRETTDFKKVLTIKPNELLNMTVKELIKYSRDNNMDIQLILNVAVGDLDADMSNGKLISKEEAKKIAIALINGEIIKVKLDNIKGHNDTSEYEIKILKDGNLYEIKMDGYTGKIKKIEVEYPEMNNNDTIHTNKVISEEQAKKIALEKINGKVIKIELEYDDDTAEYEIEILKDGIKYEIEMNAFTGNIFNCEIDD</sequence>
<organism evidence="2 3">
    <name type="scientific">Alkaliphilus oremlandii (strain OhILAs)</name>
    <name type="common">Clostridium oremlandii (strain OhILAs)</name>
    <dbReference type="NCBI Taxonomy" id="350688"/>
    <lineage>
        <taxon>Bacteria</taxon>
        <taxon>Bacillati</taxon>
        <taxon>Bacillota</taxon>
        <taxon>Clostridia</taxon>
        <taxon>Peptostreptococcales</taxon>
        <taxon>Natronincolaceae</taxon>
        <taxon>Alkaliphilus</taxon>
    </lineage>
</organism>
<dbReference type="HOGENOM" id="CLU_1187937_0_0_9"/>
<dbReference type="KEGG" id="aoe:Clos_0784"/>
<dbReference type="STRING" id="350688.Clos_0784"/>
<dbReference type="OrthoDB" id="1919149at2"/>
<proteinExistence type="predicted"/>
<reference evidence="3" key="1">
    <citation type="submission" date="2007-10" db="EMBL/GenBank/DDBJ databases">
        <title>Complete genome of Alkaliphilus oremlandii OhILAs.</title>
        <authorList>
            <person name="Copeland A."/>
            <person name="Lucas S."/>
            <person name="Lapidus A."/>
            <person name="Barry K."/>
            <person name="Detter J.C."/>
            <person name="Glavina del Rio T."/>
            <person name="Hammon N."/>
            <person name="Israni S."/>
            <person name="Dalin E."/>
            <person name="Tice H."/>
            <person name="Pitluck S."/>
            <person name="Chain P."/>
            <person name="Malfatti S."/>
            <person name="Shin M."/>
            <person name="Vergez L."/>
            <person name="Schmutz J."/>
            <person name="Larimer F."/>
            <person name="Land M."/>
            <person name="Hauser L."/>
            <person name="Kyrpides N."/>
            <person name="Mikhailova N."/>
            <person name="Stolz J.F."/>
            <person name="Dawson A."/>
            <person name="Fisher E."/>
            <person name="Crable B."/>
            <person name="Perera E."/>
            <person name="Lisak J."/>
            <person name="Ranganathan M."/>
            <person name="Basu P."/>
            <person name="Richardson P."/>
        </authorList>
    </citation>
    <scope>NUCLEOTIDE SEQUENCE [LARGE SCALE GENOMIC DNA]</scope>
    <source>
        <strain evidence="3">OhILAs</strain>
    </source>
</reference>
<dbReference type="RefSeq" id="WP_012158647.1">
    <property type="nucleotide sequence ID" value="NC_009922.1"/>
</dbReference>
<dbReference type="InterPro" id="IPR025711">
    <property type="entry name" value="PepSY"/>
</dbReference>
<feature type="domain" description="PepSY" evidence="1">
    <location>
        <begin position="173"/>
        <end position="227"/>
    </location>
</feature>